<dbReference type="InterPro" id="IPR015421">
    <property type="entry name" value="PyrdxlP-dep_Trfase_major"/>
</dbReference>
<comment type="caution">
    <text evidence="3">The sequence shown here is derived from an EMBL/GenBank/DDBJ whole genome shotgun (WGS) entry which is preliminary data.</text>
</comment>
<dbReference type="Proteomes" id="UP001500426">
    <property type="component" value="Unassembled WGS sequence"/>
</dbReference>
<keyword evidence="3" id="KW-0808">Transferase</keyword>
<sequence length="388" mass="44859">MKSQFLLDNNIIFLNHGSFGSCPKPIFEEFQRLQLELEQEPVHFIQKKLPVYLKEAKKPLAKFVGCDAEDFFFTPNPTFAVNTIMRSLNLQVGDEILTTNHEYGAMDRTWNFYCKKSGAKYIRQEISLPIVSKEQIIEEFWKGYNENTKVIFLNQISSSTALIFPVKEICDKAQQLGLITIVDGAHVPGHIDLNIQELNPDFYTGTLHKWMLAPKGSSFLYVKKEFQADVDPLVVSWGYESLVPSDSQFLDYHEYQGTNDHSAYLCTPKVIQFLEENNWKEKAKACKKIVLDNYQRFCDLVGTQPICPISEEFFGQMASISIRTEKPMELKELLYTKYKIQIPIMPLNDKIYMRYSINVYNSQEDLNALYQAITDIIKTTDLIQVNEL</sequence>
<evidence type="ECO:0000256" key="1">
    <source>
        <dbReference type="ARBA" id="ARBA00022898"/>
    </source>
</evidence>
<dbReference type="InterPro" id="IPR015422">
    <property type="entry name" value="PyrdxlP-dep_Trfase_small"/>
</dbReference>
<keyword evidence="1" id="KW-0663">Pyridoxal phosphate</keyword>
<dbReference type="InterPro" id="IPR015424">
    <property type="entry name" value="PyrdxlP-dep_Trfase"/>
</dbReference>
<dbReference type="SUPFAM" id="SSF53383">
    <property type="entry name" value="PLP-dependent transferases"/>
    <property type="match status" value="1"/>
</dbReference>
<dbReference type="PANTHER" id="PTHR43092:SF2">
    <property type="entry name" value="HERCYNYLCYSTEINE SULFOXIDE LYASE"/>
    <property type="match status" value="1"/>
</dbReference>
<accession>A0ABP7UPQ0</accession>
<gene>
    <name evidence="3" type="ORF">GCM10022388_13930</name>
</gene>
<dbReference type="PROSITE" id="PS51257">
    <property type="entry name" value="PROKAR_LIPOPROTEIN"/>
    <property type="match status" value="1"/>
</dbReference>
<keyword evidence="3" id="KW-0032">Aminotransferase</keyword>
<keyword evidence="4" id="KW-1185">Reference proteome</keyword>
<dbReference type="EMBL" id="BAABCS010000015">
    <property type="protein sequence ID" value="GAA4049267.1"/>
    <property type="molecule type" value="Genomic_DNA"/>
</dbReference>
<dbReference type="Gene3D" id="3.40.640.10">
    <property type="entry name" value="Type I PLP-dependent aspartate aminotransferase-like (Major domain)"/>
    <property type="match status" value="1"/>
</dbReference>
<dbReference type="RefSeq" id="WP_345092700.1">
    <property type="nucleotide sequence ID" value="NZ_BAABCS010000015.1"/>
</dbReference>
<dbReference type="GO" id="GO:0008483">
    <property type="term" value="F:transaminase activity"/>
    <property type="evidence" value="ECO:0007669"/>
    <property type="project" value="UniProtKB-KW"/>
</dbReference>
<evidence type="ECO:0000313" key="4">
    <source>
        <dbReference type="Proteomes" id="UP001500426"/>
    </source>
</evidence>
<proteinExistence type="predicted"/>
<protein>
    <submittedName>
        <fullName evidence="3">Aminotransferase class V-fold PLP-dependent enzyme</fullName>
    </submittedName>
</protein>
<dbReference type="Pfam" id="PF00266">
    <property type="entry name" value="Aminotran_5"/>
    <property type="match status" value="1"/>
</dbReference>
<dbReference type="InterPro" id="IPR000192">
    <property type="entry name" value="Aminotrans_V_dom"/>
</dbReference>
<feature type="domain" description="Aminotransferase class V" evidence="2">
    <location>
        <begin position="45"/>
        <end position="369"/>
    </location>
</feature>
<dbReference type="Gene3D" id="3.90.1150.10">
    <property type="entry name" value="Aspartate Aminotransferase, domain 1"/>
    <property type="match status" value="1"/>
</dbReference>
<organism evidence="3 4">
    <name type="scientific">Flavobacterium chungnamense</name>
    <dbReference type="NCBI Taxonomy" id="706182"/>
    <lineage>
        <taxon>Bacteria</taxon>
        <taxon>Pseudomonadati</taxon>
        <taxon>Bacteroidota</taxon>
        <taxon>Flavobacteriia</taxon>
        <taxon>Flavobacteriales</taxon>
        <taxon>Flavobacteriaceae</taxon>
        <taxon>Flavobacterium</taxon>
    </lineage>
</organism>
<reference evidence="4" key="1">
    <citation type="journal article" date="2019" name="Int. J. Syst. Evol. Microbiol.">
        <title>The Global Catalogue of Microorganisms (GCM) 10K type strain sequencing project: providing services to taxonomists for standard genome sequencing and annotation.</title>
        <authorList>
            <consortium name="The Broad Institute Genomics Platform"/>
            <consortium name="The Broad Institute Genome Sequencing Center for Infectious Disease"/>
            <person name="Wu L."/>
            <person name="Ma J."/>
        </authorList>
    </citation>
    <scope>NUCLEOTIDE SEQUENCE [LARGE SCALE GENOMIC DNA]</scope>
    <source>
        <strain evidence="4">JCM 17068</strain>
    </source>
</reference>
<dbReference type="PANTHER" id="PTHR43092">
    <property type="entry name" value="L-CYSTEINE DESULFHYDRASE"/>
    <property type="match status" value="1"/>
</dbReference>
<name>A0ABP7UPQ0_9FLAO</name>
<evidence type="ECO:0000313" key="3">
    <source>
        <dbReference type="EMBL" id="GAA4049267.1"/>
    </source>
</evidence>
<evidence type="ECO:0000259" key="2">
    <source>
        <dbReference type="Pfam" id="PF00266"/>
    </source>
</evidence>